<dbReference type="Proteomes" id="UP000824264">
    <property type="component" value="Unassembled WGS sequence"/>
</dbReference>
<dbReference type="PANTHER" id="PTHR30536:SF5">
    <property type="entry name" value="ALTRONATE DEHYDRATASE"/>
    <property type="match status" value="1"/>
</dbReference>
<evidence type="ECO:0000256" key="2">
    <source>
        <dbReference type="ARBA" id="ARBA00023239"/>
    </source>
</evidence>
<dbReference type="Pfam" id="PF08666">
    <property type="entry name" value="SAF"/>
    <property type="match status" value="1"/>
</dbReference>
<dbReference type="InterPro" id="IPR052172">
    <property type="entry name" value="UxaA_altronate/galactarate_dh"/>
</dbReference>
<dbReference type="Pfam" id="PF20629">
    <property type="entry name" value="GD_AH_C"/>
    <property type="match status" value="1"/>
</dbReference>
<dbReference type="Pfam" id="PF04295">
    <property type="entry name" value="GD_AH_second"/>
    <property type="match status" value="1"/>
</dbReference>
<gene>
    <name evidence="4" type="ORF">H9874_08590</name>
</gene>
<proteinExistence type="inferred from homology"/>
<feature type="domain" description="SAF" evidence="3">
    <location>
        <begin position="11"/>
        <end position="82"/>
    </location>
</feature>
<dbReference type="GO" id="GO:0016829">
    <property type="term" value="F:lyase activity"/>
    <property type="evidence" value="ECO:0007669"/>
    <property type="project" value="UniProtKB-KW"/>
</dbReference>
<dbReference type="SMART" id="SM00858">
    <property type="entry name" value="SAF"/>
    <property type="match status" value="1"/>
</dbReference>
<evidence type="ECO:0000313" key="5">
    <source>
        <dbReference type="Proteomes" id="UP000824264"/>
    </source>
</evidence>
<dbReference type="Gene3D" id="2.30.130.110">
    <property type="match status" value="1"/>
</dbReference>
<comment type="caution">
    <text evidence="4">The sequence shown here is derived from an EMBL/GenBank/DDBJ whole genome shotgun (WGS) entry which is preliminary data.</text>
</comment>
<organism evidence="4 5">
    <name type="scientific">Candidatus Bilophila faecipullorum</name>
    <dbReference type="NCBI Taxonomy" id="2838482"/>
    <lineage>
        <taxon>Bacteria</taxon>
        <taxon>Pseudomonadati</taxon>
        <taxon>Thermodesulfobacteriota</taxon>
        <taxon>Desulfovibrionia</taxon>
        <taxon>Desulfovibrionales</taxon>
        <taxon>Desulfovibrionaceae</taxon>
        <taxon>Bilophila</taxon>
    </lineage>
</organism>
<dbReference type="InterPro" id="IPR007392">
    <property type="entry name" value="GD_AH_second"/>
</dbReference>
<keyword evidence="2" id="KW-0456">Lyase</keyword>
<dbReference type="AlphaFoldDB" id="A0A9D1UAF1"/>
<dbReference type="CDD" id="cd11613">
    <property type="entry name" value="SAF_AH_GD"/>
    <property type="match status" value="1"/>
</dbReference>
<sequence length="530" mass="56661">MPTILRIDPNDNLIVALRDLAKGDTVDIGGRRIELVEDVPAKHKFTSEPVPLGGIVTLYGVPVGKALAPLSAGERITVDNVVHYAAEVDVEDATPYAWEAPDVSRWADRTFDGVIREDGRVGTANYWLILPLVFCENRNVLKLRDALERALGYAEDGLTAFARSLVGAAACPSPKRPFARLDGVRAIVHNGGCGGTAQDAWSLCRILAAYADHPNVAGLTVFSLGCEKAQIGLFQEALRERNLGFDKPCLLFRQQDWSSETKMMEEAVRKTLAHLEAADRIERRPVPLCRLRLGVKCGASDGFSGISANPVIGDVSDRVVTLGGASVLGEFPELCGMEGNIISRCLRKEDKGRFLELMRRYEAAANACGASISDNPSPGNIHDGLITDAIKSAGAAKKGGKAPISAVLDYGDPMPDAGLSLVCTPGNDVEAVTGLVASGANVILFSTGMGTPTGNPIVPVLKIATNTAVARRLDDLVDFDCGPVIDGESIGTVGDRLLEKVIETAGGHYIPKADRLDQHDFLFWKREVSL</sequence>
<protein>
    <submittedName>
        <fullName evidence="4">Altronate dehydratase family protein</fullName>
    </submittedName>
</protein>
<name>A0A9D1UAF1_9BACT</name>
<dbReference type="InterPro" id="IPR048332">
    <property type="entry name" value="GD_AH_C"/>
</dbReference>
<evidence type="ECO:0000256" key="1">
    <source>
        <dbReference type="ARBA" id="ARBA00010986"/>
    </source>
</evidence>
<accession>A0A9D1UAF1</accession>
<dbReference type="InterPro" id="IPR013974">
    <property type="entry name" value="SAF"/>
</dbReference>
<reference evidence="4" key="2">
    <citation type="submission" date="2021-04" db="EMBL/GenBank/DDBJ databases">
        <authorList>
            <person name="Gilroy R."/>
        </authorList>
    </citation>
    <scope>NUCLEOTIDE SEQUENCE</scope>
    <source>
        <strain evidence="4">ChiSxjej5B17-1746</strain>
    </source>
</reference>
<reference evidence="4" key="1">
    <citation type="journal article" date="2021" name="PeerJ">
        <title>Extensive microbial diversity within the chicken gut microbiome revealed by metagenomics and culture.</title>
        <authorList>
            <person name="Gilroy R."/>
            <person name="Ravi A."/>
            <person name="Getino M."/>
            <person name="Pursley I."/>
            <person name="Horton D.L."/>
            <person name="Alikhan N.F."/>
            <person name="Baker D."/>
            <person name="Gharbi K."/>
            <person name="Hall N."/>
            <person name="Watson M."/>
            <person name="Adriaenssens E.M."/>
            <person name="Foster-Nyarko E."/>
            <person name="Jarju S."/>
            <person name="Secka A."/>
            <person name="Antonio M."/>
            <person name="Oren A."/>
            <person name="Chaudhuri R.R."/>
            <person name="La Ragione R."/>
            <person name="Hildebrand F."/>
            <person name="Pallen M.J."/>
        </authorList>
    </citation>
    <scope>NUCLEOTIDE SEQUENCE</scope>
    <source>
        <strain evidence="4">ChiSxjej5B17-1746</strain>
    </source>
</reference>
<dbReference type="GO" id="GO:0019698">
    <property type="term" value="P:D-galacturonate catabolic process"/>
    <property type="evidence" value="ECO:0007669"/>
    <property type="project" value="TreeGrafter"/>
</dbReference>
<dbReference type="EMBL" id="DXGI01000323">
    <property type="protein sequence ID" value="HIW79185.1"/>
    <property type="molecule type" value="Genomic_DNA"/>
</dbReference>
<comment type="similarity">
    <text evidence="1">Belongs to the UxaA family.</text>
</comment>
<evidence type="ECO:0000259" key="3">
    <source>
        <dbReference type="SMART" id="SM00858"/>
    </source>
</evidence>
<dbReference type="InterPro" id="IPR044144">
    <property type="entry name" value="SAF_UxaA/GarD"/>
</dbReference>
<evidence type="ECO:0000313" key="4">
    <source>
        <dbReference type="EMBL" id="HIW79185.1"/>
    </source>
</evidence>
<dbReference type="PANTHER" id="PTHR30536">
    <property type="entry name" value="ALTRONATE/GALACTARATE DEHYDRATASE"/>
    <property type="match status" value="1"/>
</dbReference>